<comment type="caution">
    <text evidence="1">The sequence shown here is derived from an EMBL/GenBank/DDBJ whole genome shotgun (WGS) entry which is preliminary data.</text>
</comment>
<evidence type="ECO:0000313" key="1">
    <source>
        <dbReference type="EMBL" id="KAJ4728255.1"/>
    </source>
</evidence>
<sequence>MATTVLRRLAKNKGCSTCNPPELRRLFTTLYRPCRGYDSVKISERAYELIRRGTPLVHLQSVTKGLDATIVAKQEMFLPTASNKDRPALYMIENAEKRGQIIPGKTTLVEPTSGNMGIGLAFMATLKGYEAVITLPEDASLERKIATRAFGAKLVLTPKELGVQGAIKKAEQIRDSDPEKYVMLGASTNPFNRLAHYDTTGPEIWEGTDKKIDMFVMGVGSGGTMSGTSMFIKEMNPKVQIYALEPAECVDGQPCHHGIAGIGAAKGSKLVDWSLLEEEILKVSTEEAMAMSRRLAREEGLLVGIVSGANTVAAIRLAQRPENRGKLIVTMHTSYGERYFSSDLYKEIREEVQNQKPEPVDPARIVPNCPKRCF</sequence>
<gene>
    <name evidence="1" type="ORF">OWV82_001223</name>
</gene>
<name>A0ACC1YX27_MELAZ</name>
<accession>A0ACC1YX27</accession>
<protein>
    <submittedName>
        <fullName evidence="1">Cysteine synthase</fullName>
    </submittedName>
</protein>
<proteinExistence type="predicted"/>
<evidence type="ECO:0000313" key="2">
    <source>
        <dbReference type="Proteomes" id="UP001164539"/>
    </source>
</evidence>
<dbReference type="EMBL" id="CM051394">
    <property type="protein sequence ID" value="KAJ4728255.1"/>
    <property type="molecule type" value="Genomic_DNA"/>
</dbReference>
<dbReference type="Proteomes" id="UP001164539">
    <property type="component" value="Chromosome 1"/>
</dbReference>
<reference evidence="1 2" key="1">
    <citation type="journal article" date="2023" name="Science">
        <title>Complex scaffold remodeling in plant triterpene biosynthesis.</title>
        <authorList>
            <person name="De La Pena R."/>
            <person name="Hodgson H."/>
            <person name="Liu J.C."/>
            <person name="Stephenson M.J."/>
            <person name="Martin A.C."/>
            <person name="Owen C."/>
            <person name="Harkess A."/>
            <person name="Leebens-Mack J."/>
            <person name="Jimenez L.E."/>
            <person name="Osbourn A."/>
            <person name="Sattely E.S."/>
        </authorList>
    </citation>
    <scope>NUCLEOTIDE SEQUENCE [LARGE SCALE GENOMIC DNA]</scope>
    <source>
        <strain evidence="2">cv. JPN11</strain>
        <tissue evidence="1">Leaf</tissue>
    </source>
</reference>
<organism evidence="1 2">
    <name type="scientific">Melia azedarach</name>
    <name type="common">Chinaberry tree</name>
    <dbReference type="NCBI Taxonomy" id="155640"/>
    <lineage>
        <taxon>Eukaryota</taxon>
        <taxon>Viridiplantae</taxon>
        <taxon>Streptophyta</taxon>
        <taxon>Embryophyta</taxon>
        <taxon>Tracheophyta</taxon>
        <taxon>Spermatophyta</taxon>
        <taxon>Magnoliopsida</taxon>
        <taxon>eudicotyledons</taxon>
        <taxon>Gunneridae</taxon>
        <taxon>Pentapetalae</taxon>
        <taxon>rosids</taxon>
        <taxon>malvids</taxon>
        <taxon>Sapindales</taxon>
        <taxon>Meliaceae</taxon>
        <taxon>Melia</taxon>
    </lineage>
</organism>
<keyword evidence="2" id="KW-1185">Reference proteome</keyword>